<evidence type="ECO:0000259" key="1">
    <source>
        <dbReference type="Pfam" id="PF00857"/>
    </source>
</evidence>
<gene>
    <name evidence="2" type="ORF">K3174_03655</name>
</gene>
<name>A0ABS7J2W5_9SPHN</name>
<reference evidence="2 3" key="1">
    <citation type="submission" date="2021-08" db="EMBL/GenBank/DDBJ databases">
        <title>Comparative Genomics Analysis of the Genus Qipengyuania Reveals Extensive Genetic Diversity and Metabolic Versatility, Including the Description of Fifteen Novel Species.</title>
        <authorList>
            <person name="Liu Y."/>
        </authorList>
    </citation>
    <scope>NUCLEOTIDE SEQUENCE [LARGE SCALE GENOMIC DNA]</scope>
    <source>
        <strain evidence="2 3">6D47A</strain>
    </source>
</reference>
<protein>
    <submittedName>
        <fullName evidence="2">Isochorismatase family protein</fullName>
    </submittedName>
</protein>
<dbReference type="SUPFAM" id="SSF52499">
    <property type="entry name" value="Isochorismatase-like hydrolases"/>
    <property type="match status" value="1"/>
</dbReference>
<dbReference type="InterPro" id="IPR053152">
    <property type="entry name" value="Hydrolase_YcaC-like"/>
</dbReference>
<evidence type="ECO:0000313" key="2">
    <source>
        <dbReference type="EMBL" id="MBX7481611.1"/>
    </source>
</evidence>
<accession>A0ABS7J2W5</accession>
<keyword evidence="3" id="KW-1185">Reference proteome</keyword>
<dbReference type="PANTHER" id="PTHR43559:SF3">
    <property type="entry name" value="HYDROLASE YCAC-RELATED"/>
    <property type="match status" value="1"/>
</dbReference>
<feature type="domain" description="Isochorismatase-like" evidence="1">
    <location>
        <begin position="18"/>
        <end position="167"/>
    </location>
</feature>
<dbReference type="Gene3D" id="3.40.50.850">
    <property type="entry name" value="Isochorismatase-like"/>
    <property type="match status" value="1"/>
</dbReference>
<organism evidence="2 3">
    <name type="scientific">Qipengyuania qiaonensis</name>
    <dbReference type="NCBI Taxonomy" id="2867240"/>
    <lineage>
        <taxon>Bacteria</taxon>
        <taxon>Pseudomonadati</taxon>
        <taxon>Pseudomonadota</taxon>
        <taxon>Alphaproteobacteria</taxon>
        <taxon>Sphingomonadales</taxon>
        <taxon>Erythrobacteraceae</taxon>
        <taxon>Qipengyuania</taxon>
    </lineage>
</organism>
<dbReference type="Pfam" id="PF00857">
    <property type="entry name" value="Isochorismatase"/>
    <property type="match status" value="1"/>
</dbReference>
<dbReference type="PANTHER" id="PTHR43559">
    <property type="entry name" value="HYDROLASE YCAC-RELATED"/>
    <property type="match status" value="1"/>
</dbReference>
<dbReference type="RefSeq" id="WP_221555627.1">
    <property type="nucleotide sequence ID" value="NZ_JAIGNO010000002.1"/>
</dbReference>
<dbReference type="InterPro" id="IPR000868">
    <property type="entry name" value="Isochorismatase-like_dom"/>
</dbReference>
<dbReference type="Proteomes" id="UP000755104">
    <property type="component" value="Unassembled WGS sequence"/>
</dbReference>
<comment type="caution">
    <text evidence="2">The sequence shown here is derived from an EMBL/GenBank/DDBJ whole genome shotgun (WGS) entry which is preliminary data.</text>
</comment>
<dbReference type="EMBL" id="JAIGNO010000002">
    <property type="protein sequence ID" value="MBX7481611.1"/>
    <property type="molecule type" value="Genomic_DNA"/>
</dbReference>
<dbReference type="InterPro" id="IPR036380">
    <property type="entry name" value="Isochorismatase-like_sf"/>
</dbReference>
<proteinExistence type="predicted"/>
<evidence type="ECO:0000313" key="3">
    <source>
        <dbReference type="Proteomes" id="UP000755104"/>
    </source>
</evidence>
<sequence>MSDPRIPAQLSADNAFFLPIDYMHGLMSACRSIDLLHLRNNAIALAKVARLFDLPCIGTGDRSGRTYLGAEMSELEEIFPGMPFYNRSAVGAWEAPGYADAVRASGRRQLIMAGITTEQCVTFTARSALAEGYQVFVVLDASASLDQRSETAAVARLTAMGAIVTTWSPLAAELLCDFARPQAAGLIKIYSEHQANLRMVEDAFNVATAAARQDANPDARASAYS</sequence>